<dbReference type="PANTHER" id="PTHR42748:SF7">
    <property type="entry name" value="NMRA LIKE REDOX SENSOR 1-RELATED"/>
    <property type="match status" value="1"/>
</dbReference>
<accession>A0A9P6HUD8</accession>
<dbReference type="InterPro" id="IPR036291">
    <property type="entry name" value="NAD(P)-bd_dom_sf"/>
</dbReference>
<dbReference type="SUPFAM" id="SSF51735">
    <property type="entry name" value="NAD(P)-binding Rossmann-fold domains"/>
    <property type="match status" value="1"/>
</dbReference>
<name>A0A9P6HUD8_9PEZI</name>
<keyword evidence="2" id="KW-0521">NADP</keyword>
<dbReference type="Gene3D" id="3.90.25.10">
    <property type="entry name" value="UDP-galactose 4-epimerase, domain 1"/>
    <property type="match status" value="1"/>
</dbReference>
<dbReference type="GeneID" id="62167914"/>
<dbReference type="Gene3D" id="3.40.50.720">
    <property type="entry name" value="NAD(P)-binding Rossmann-like Domain"/>
    <property type="match status" value="1"/>
</dbReference>
<proteinExistence type="inferred from homology"/>
<evidence type="ECO:0000256" key="2">
    <source>
        <dbReference type="ARBA" id="ARBA00022857"/>
    </source>
</evidence>
<comment type="similarity">
    <text evidence="1">Belongs to the NmrA-type oxidoreductase family.</text>
</comment>
<evidence type="ECO:0000259" key="3">
    <source>
        <dbReference type="Pfam" id="PF05368"/>
    </source>
</evidence>
<evidence type="ECO:0000313" key="5">
    <source>
        <dbReference type="Proteomes" id="UP000781932"/>
    </source>
</evidence>
<protein>
    <submittedName>
        <fullName evidence="4">Nucleoside-diphosphate-sugar epimerase family protein</fullName>
    </submittedName>
</protein>
<dbReference type="EMBL" id="JAATWM020000054">
    <property type="protein sequence ID" value="KAF9870459.1"/>
    <property type="molecule type" value="Genomic_DNA"/>
</dbReference>
<reference evidence="4" key="1">
    <citation type="submission" date="2020-03" db="EMBL/GenBank/DDBJ databases">
        <authorList>
            <person name="He L."/>
        </authorList>
    </citation>
    <scope>NUCLEOTIDE SEQUENCE</scope>
    <source>
        <strain evidence="4">CkLH20</strain>
    </source>
</reference>
<dbReference type="Proteomes" id="UP000781932">
    <property type="component" value="Unassembled WGS sequence"/>
</dbReference>
<dbReference type="GO" id="GO:0005634">
    <property type="term" value="C:nucleus"/>
    <property type="evidence" value="ECO:0007669"/>
    <property type="project" value="TreeGrafter"/>
</dbReference>
<dbReference type="InterPro" id="IPR008030">
    <property type="entry name" value="NmrA-like"/>
</dbReference>
<dbReference type="OrthoDB" id="9997102at2759"/>
<organism evidence="4 5">
    <name type="scientific">Colletotrichum karsti</name>
    <dbReference type="NCBI Taxonomy" id="1095194"/>
    <lineage>
        <taxon>Eukaryota</taxon>
        <taxon>Fungi</taxon>
        <taxon>Dikarya</taxon>
        <taxon>Ascomycota</taxon>
        <taxon>Pezizomycotina</taxon>
        <taxon>Sordariomycetes</taxon>
        <taxon>Hypocreomycetidae</taxon>
        <taxon>Glomerellales</taxon>
        <taxon>Glomerellaceae</taxon>
        <taxon>Colletotrichum</taxon>
        <taxon>Colletotrichum boninense species complex</taxon>
    </lineage>
</organism>
<sequence length="316" mass="35065">MSQILQNRKTILVTGATGKQGGAVIAALLEAGAGKTHNILAVTRNPSAAAAKSLQNRGIKIVQGDLNDVPAIFSAAKASLGEAASEIWGVYSVQTAIGKGASAESEERQGKALVDESIANNVKFFVYSSIDRGGDASFDNFVPEVQHLQSKYRIEHHLVEKAKDKMNWTILRPAAFMDNMIPGMEVKIMATSWRVAVRERPLQLTAIKDIGWFAAQAFLQPQEYSGKQVPIAGDELTLDQANVIFKRKVGTEIPETFQFLVRFMHWLIADFGATYKWFRTDGFGVDIPSVRRQHPQLLNFDQWLELESQFVERKDT</sequence>
<dbReference type="RefSeq" id="XP_038739920.1">
    <property type="nucleotide sequence ID" value="XM_038894840.1"/>
</dbReference>
<dbReference type="AlphaFoldDB" id="A0A9P6HUD8"/>
<evidence type="ECO:0000313" key="4">
    <source>
        <dbReference type="EMBL" id="KAF9870459.1"/>
    </source>
</evidence>
<dbReference type="InterPro" id="IPR051164">
    <property type="entry name" value="NmrA-like_oxidored"/>
</dbReference>
<keyword evidence="5" id="KW-1185">Reference proteome</keyword>
<reference evidence="4" key="2">
    <citation type="submission" date="2020-11" db="EMBL/GenBank/DDBJ databases">
        <title>Whole genome sequencing of Colletotrichum sp.</title>
        <authorList>
            <person name="Li H."/>
        </authorList>
    </citation>
    <scope>NUCLEOTIDE SEQUENCE</scope>
    <source>
        <strain evidence="4">CkLH20</strain>
    </source>
</reference>
<dbReference type="Pfam" id="PF05368">
    <property type="entry name" value="NmrA"/>
    <property type="match status" value="1"/>
</dbReference>
<feature type="domain" description="NmrA-like" evidence="3">
    <location>
        <begin position="8"/>
        <end position="254"/>
    </location>
</feature>
<dbReference type="PANTHER" id="PTHR42748">
    <property type="entry name" value="NITROGEN METABOLITE REPRESSION PROTEIN NMRA FAMILY MEMBER"/>
    <property type="match status" value="1"/>
</dbReference>
<evidence type="ECO:0000256" key="1">
    <source>
        <dbReference type="ARBA" id="ARBA00006328"/>
    </source>
</evidence>
<comment type="caution">
    <text evidence="4">The sequence shown here is derived from an EMBL/GenBank/DDBJ whole genome shotgun (WGS) entry which is preliminary data.</text>
</comment>
<gene>
    <name evidence="4" type="ORF">CkaCkLH20_12126</name>
</gene>